<accession>A0A0A9CBI2</accession>
<organism evidence="2">
    <name type="scientific">Arundo donax</name>
    <name type="common">Giant reed</name>
    <name type="synonym">Donax arundinaceus</name>
    <dbReference type="NCBI Taxonomy" id="35708"/>
    <lineage>
        <taxon>Eukaryota</taxon>
        <taxon>Viridiplantae</taxon>
        <taxon>Streptophyta</taxon>
        <taxon>Embryophyta</taxon>
        <taxon>Tracheophyta</taxon>
        <taxon>Spermatophyta</taxon>
        <taxon>Magnoliopsida</taxon>
        <taxon>Liliopsida</taxon>
        <taxon>Poales</taxon>
        <taxon>Poaceae</taxon>
        <taxon>PACMAD clade</taxon>
        <taxon>Arundinoideae</taxon>
        <taxon>Arundineae</taxon>
        <taxon>Arundo</taxon>
    </lineage>
</organism>
<reference evidence="2" key="2">
    <citation type="journal article" date="2015" name="Data Brief">
        <title>Shoot transcriptome of the giant reed, Arundo donax.</title>
        <authorList>
            <person name="Barrero R.A."/>
            <person name="Guerrero F.D."/>
            <person name="Moolhuijzen P."/>
            <person name="Goolsby J.A."/>
            <person name="Tidwell J."/>
            <person name="Bellgard S.E."/>
            <person name="Bellgard M.I."/>
        </authorList>
    </citation>
    <scope>NUCLEOTIDE SEQUENCE</scope>
    <source>
        <tissue evidence="2">Shoot tissue taken approximately 20 cm above the soil surface</tissue>
    </source>
</reference>
<evidence type="ECO:0000313" key="2">
    <source>
        <dbReference type="EMBL" id="JAD72941.1"/>
    </source>
</evidence>
<evidence type="ECO:0000256" key="1">
    <source>
        <dbReference type="SAM" id="MobiDB-lite"/>
    </source>
</evidence>
<feature type="region of interest" description="Disordered" evidence="1">
    <location>
        <begin position="1"/>
        <end position="25"/>
    </location>
</feature>
<protein>
    <submittedName>
        <fullName evidence="2">Uncharacterized protein</fullName>
    </submittedName>
</protein>
<dbReference type="AlphaFoldDB" id="A0A0A9CBI2"/>
<proteinExistence type="predicted"/>
<reference evidence="2" key="1">
    <citation type="submission" date="2014-09" db="EMBL/GenBank/DDBJ databases">
        <authorList>
            <person name="Magalhaes I.L.F."/>
            <person name="Oliveira U."/>
            <person name="Santos F.R."/>
            <person name="Vidigal T.H.D.A."/>
            <person name="Brescovit A.D."/>
            <person name="Santos A.J."/>
        </authorList>
    </citation>
    <scope>NUCLEOTIDE SEQUENCE</scope>
    <source>
        <tissue evidence="2">Shoot tissue taken approximately 20 cm above the soil surface</tissue>
    </source>
</reference>
<name>A0A0A9CBI2_ARUDO</name>
<sequence length="25" mass="2735">MGIMQKWPTKDHNGTSGSKPGAKFM</sequence>
<dbReference type="EMBL" id="GBRH01224954">
    <property type="protein sequence ID" value="JAD72941.1"/>
    <property type="molecule type" value="Transcribed_RNA"/>
</dbReference>